<evidence type="ECO:0000256" key="3">
    <source>
        <dbReference type="ARBA" id="ARBA00022448"/>
    </source>
</evidence>
<evidence type="ECO:0000256" key="5">
    <source>
        <dbReference type="ARBA" id="ARBA00022692"/>
    </source>
</evidence>
<keyword evidence="5 9" id="KW-0812">Transmembrane</keyword>
<dbReference type="InterPro" id="IPR006153">
    <property type="entry name" value="Cation/H_exchanger_TM"/>
</dbReference>
<dbReference type="KEGG" id="tcd:AAIA72_02805"/>
<keyword evidence="3" id="KW-0813">Transport</keyword>
<comment type="subcellular location">
    <subcellularLocation>
        <location evidence="1">Membrane</location>
        <topology evidence="1">Multi-pass membrane protein</topology>
    </subcellularLocation>
</comment>
<name>A0AB39UY85_9GAMM</name>
<keyword evidence="8 9" id="KW-0472">Membrane</keyword>
<dbReference type="PANTHER" id="PTHR42751:SF3">
    <property type="entry name" value="SODIUM_GLUTAMATE SYMPORTER"/>
    <property type="match status" value="1"/>
</dbReference>
<evidence type="ECO:0000256" key="2">
    <source>
        <dbReference type="ARBA" id="ARBA00005551"/>
    </source>
</evidence>
<evidence type="ECO:0000256" key="1">
    <source>
        <dbReference type="ARBA" id="ARBA00004141"/>
    </source>
</evidence>
<evidence type="ECO:0000256" key="6">
    <source>
        <dbReference type="ARBA" id="ARBA00022989"/>
    </source>
</evidence>
<feature type="transmembrane region" description="Helical" evidence="9">
    <location>
        <begin position="147"/>
        <end position="168"/>
    </location>
</feature>
<dbReference type="GO" id="GO:1902600">
    <property type="term" value="P:proton transmembrane transport"/>
    <property type="evidence" value="ECO:0007669"/>
    <property type="project" value="InterPro"/>
</dbReference>
<evidence type="ECO:0000256" key="4">
    <source>
        <dbReference type="ARBA" id="ARBA00022449"/>
    </source>
</evidence>
<accession>A0AB39UY85</accession>
<evidence type="ECO:0000259" key="10">
    <source>
        <dbReference type="Pfam" id="PF00999"/>
    </source>
</evidence>
<evidence type="ECO:0000256" key="8">
    <source>
        <dbReference type="ARBA" id="ARBA00023136"/>
    </source>
</evidence>
<dbReference type="AlphaFoldDB" id="A0AB39UY85"/>
<dbReference type="Pfam" id="PF00999">
    <property type="entry name" value="Na_H_Exchanger"/>
    <property type="match status" value="1"/>
</dbReference>
<feature type="transmembrane region" description="Helical" evidence="9">
    <location>
        <begin position="291"/>
        <end position="311"/>
    </location>
</feature>
<keyword evidence="7" id="KW-0406">Ion transport</keyword>
<evidence type="ECO:0000313" key="11">
    <source>
        <dbReference type="EMBL" id="XDT72934.1"/>
    </source>
</evidence>
<organism evidence="11">
    <name type="scientific">Thermohahella caldifontis</name>
    <dbReference type="NCBI Taxonomy" id="3142973"/>
    <lineage>
        <taxon>Bacteria</taxon>
        <taxon>Pseudomonadati</taxon>
        <taxon>Pseudomonadota</taxon>
        <taxon>Gammaproteobacteria</taxon>
        <taxon>Oceanospirillales</taxon>
        <taxon>Hahellaceae</taxon>
        <taxon>Thermohahella</taxon>
    </lineage>
</organism>
<dbReference type="RefSeq" id="WP_369601935.1">
    <property type="nucleotide sequence ID" value="NZ_CP154858.1"/>
</dbReference>
<gene>
    <name evidence="11" type="ORF">AAIA72_02805</name>
</gene>
<feature type="transmembrane region" description="Helical" evidence="9">
    <location>
        <begin position="55"/>
        <end position="74"/>
    </location>
</feature>
<feature type="transmembrane region" description="Helical" evidence="9">
    <location>
        <begin position="353"/>
        <end position="371"/>
    </location>
</feature>
<sequence length="387" mass="41650">MDAHLVHSVFLIFSGAAVLASVALFTRQPVILAYIALGILIGPHGTRWITDATLLGQIAEIGIIFLLFLLGLDMQPKALLHVLKQASGVAIGSSLAFWAAGFGIGVAFGWPVTESVLVGLAVIFSSTIIGIKLLPTTVLHHRHTGELVVGLLLLQDLIAIVTLIFVAGSGNGDILVTLARTLVGLPLLAAAALLGVRFAILPLLRRFDKYHEYLFLLTIGWCLAMAFLAEYVGLSLEIGAFMGGVSMATTPVTRYIAESLKPLRDFFLVMFFFTLGAGFNPALLAEVWLPVAALTLVLLLIKPLVFARLLVWTGERPTDAKEVGMRLGQISEFSLLLVFLAQSKQLMGDTAAMLVQATAIAMFAINTYMVILRYPSPIAISDALRRD</sequence>
<feature type="transmembrane region" description="Helical" evidence="9">
    <location>
        <begin position="266"/>
        <end position="285"/>
    </location>
</feature>
<feature type="transmembrane region" description="Helical" evidence="9">
    <location>
        <begin position="86"/>
        <end position="110"/>
    </location>
</feature>
<protein>
    <submittedName>
        <fullName evidence="11">Cation:proton antiporter</fullName>
    </submittedName>
</protein>
<proteinExistence type="inferred from homology"/>
<comment type="similarity">
    <text evidence="2">Belongs to the monovalent cation:proton antiporter 2 (CPA2) transporter (TC 2.A.37) family.</text>
</comment>
<feature type="transmembrane region" description="Helical" evidence="9">
    <location>
        <begin position="116"/>
        <end position="135"/>
    </location>
</feature>
<feature type="transmembrane region" description="Helical" evidence="9">
    <location>
        <begin position="31"/>
        <end position="49"/>
    </location>
</feature>
<dbReference type="GO" id="GO:0016020">
    <property type="term" value="C:membrane"/>
    <property type="evidence" value="ECO:0007669"/>
    <property type="project" value="UniProtKB-SubCell"/>
</dbReference>
<dbReference type="Gene3D" id="1.20.1530.20">
    <property type="match status" value="1"/>
</dbReference>
<reference evidence="11" key="1">
    <citation type="submission" date="2024-05" db="EMBL/GenBank/DDBJ databases">
        <title>Genome sequencing of novel strain.</title>
        <authorList>
            <person name="Ganbat D."/>
            <person name="Ganbat S."/>
            <person name="Lee S.-J."/>
        </authorList>
    </citation>
    <scope>NUCLEOTIDE SEQUENCE</scope>
    <source>
        <strain evidence="11">SMD15-11</strain>
    </source>
</reference>
<dbReference type="PANTHER" id="PTHR42751">
    <property type="entry name" value="SODIUM/HYDROGEN EXCHANGER FAMILY/TRKA DOMAIN PROTEIN"/>
    <property type="match status" value="1"/>
</dbReference>
<evidence type="ECO:0000256" key="7">
    <source>
        <dbReference type="ARBA" id="ARBA00023065"/>
    </source>
</evidence>
<feature type="transmembrane region" description="Helical" evidence="9">
    <location>
        <begin position="213"/>
        <end position="232"/>
    </location>
</feature>
<feature type="domain" description="Cation/H+ exchanger transmembrane" evidence="10">
    <location>
        <begin position="19"/>
        <end position="362"/>
    </location>
</feature>
<dbReference type="GO" id="GO:0015297">
    <property type="term" value="F:antiporter activity"/>
    <property type="evidence" value="ECO:0007669"/>
    <property type="project" value="UniProtKB-KW"/>
</dbReference>
<feature type="transmembrane region" description="Helical" evidence="9">
    <location>
        <begin position="174"/>
        <end position="201"/>
    </location>
</feature>
<feature type="transmembrane region" description="Helical" evidence="9">
    <location>
        <begin position="6"/>
        <end position="24"/>
    </location>
</feature>
<dbReference type="EMBL" id="CP154858">
    <property type="protein sequence ID" value="XDT72934.1"/>
    <property type="molecule type" value="Genomic_DNA"/>
</dbReference>
<evidence type="ECO:0000256" key="9">
    <source>
        <dbReference type="SAM" id="Phobius"/>
    </source>
</evidence>
<keyword evidence="4" id="KW-0050">Antiport</keyword>
<dbReference type="InterPro" id="IPR038770">
    <property type="entry name" value="Na+/solute_symporter_sf"/>
</dbReference>
<keyword evidence="6 9" id="KW-1133">Transmembrane helix</keyword>